<name>A0ACC0EHK9_9BASI</name>
<dbReference type="Proteomes" id="UP001060170">
    <property type="component" value="Chromosome 6"/>
</dbReference>
<protein>
    <submittedName>
        <fullName evidence="1">Uncharacterized protein</fullName>
    </submittedName>
</protein>
<evidence type="ECO:0000313" key="1">
    <source>
        <dbReference type="EMBL" id="KAI7953589.1"/>
    </source>
</evidence>
<gene>
    <name evidence="1" type="ORF">MJO28_006136</name>
</gene>
<sequence>MASSSKTTPRTEDDQVPSFPFAPPLDTRWEQVDEFPQADLSLPVDEEDEYEWTEEVEYLTFDFGASHAPTPIGSYSSFQVLGLNTTEPYLKIGNQIYRGEYESLVGTELYMQPVSKSEKGKETNRERSRTEEGEEGDEGDEEDEEEGEEEQAGAGDRAGKKKVELSYEPLTHSSSRIRWVPVTLTEREGRLSESDSSSPEGTMITDRKTKKRPGAGAGGRHWASHWTKFTPRANRSKNKVTIQPQSQSEPQPPLESQSQPQPESQSQPQPESQSQPQPESQSQPQPESQSQPQPESQSQPEHSPADQR</sequence>
<reference evidence="1 2" key="3">
    <citation type="journal article" date="2022" name="Microbiol. Spectr.">
        <title>Folding features and dynamics of 3D genome architecture in plant fungal pathogens.</title>
        <authorList>
            <person name="Xia C."/>
        </authorList>
    </citation>
    <scope>NUCLEOTIDE SEQUENCE [LARGE SCALE GENOMIC DNA]</scope>
    <source>
        <strain evidence="1 2">93-210</strain>
    </source>
</reference>
<reference evidence="2" key="1">
    <citation type="journal article" date="2018" name="BMC Genomics">
        <title>Genomic insights into host adaptation between the wheat stripe rust pathogen (Puccinia striiformis f. sp. tritici) and the barley stripe rust pathogen (Puccinia striiformis f. sp. hordei).</title>
        <authorList>
            <person name="Xia C."/>
            <person name="Wang M."/>
            <person name="Yin C."/>
            <person name="Cornejo O.E."/>
            <person name="Hulbert S.H."/>
            <person name="Chen X."/>
        </authorList>
    </citation>
    <scope>NUCLEOTIDE SEQUENCE [LARGE SCALE GENOMIC DNA]</scope>
    <source>
        <strain evidence="2">93-210</strain>
    </source>
</reference>
<dbReference type="EMBL" id="CM045870">
    <property type="protein sequence ID" value="KAI7953589.1"/>
    <property type="molecule type" value="Genomic_DNA"/>
</dbReference>
<keyword evidence="2" id="KW-1185">Reference proteome</keyword>
<organism evidence="1 2">
    <name type="scientific">Puccinia striiformis f. sp. tritici</name>
    <dbReference type="NCBI Taxonomy" id="168172"/>
    <lineage>
        <taxon>Eukaryota</taxon>
        <taxon>Fungi</taxon>
        <taxon>Dikarya</taxon>
        <taxon>Basidiomycota</taxon>
        <taxon>Pucciniomycotina</taxon>
        <taxon>Pucciniomycetes</taxon>
        <taxon>Pucciniales</taxon>
        <taxon>Pucciniaceae</taxon>
        <taxon>Puccinia</taxon>
    </lineage>
</organism>
<proteinExistence type="predicted"/>
<reference evidence="2" key="2">
    <citation type="journal article" date="2018" name="Mol. Plant Microbe Interact.">
        <title>Genome sequence resources for the wheat stripe rust pathogen (Puccinia striiformis f. sp. tritici) and the barley stripe rust pathogen (Puccinia striiformis f. sp. hordei).</title>
        <authorList>
            <person name="Xia C."/>
            <person name="Wang M."/>
            <person name="Yin C."/>
            <person name="Cornejo O.E."/>
            <person name="Hulbert S.H."/>
            <person name="Chen X."/>
        </authorList>
    </citation>
    <scope>NUCLEOTIDE SEQUENCE [LARGE SCALE GENOMIC DNA]</scope>
    <source>
        <strain evidence="2">93-210</strain>
    </source>
</reference>
<accession>A0ACC0EHK9</accession>
<evidence type="ECO:0000313" key="2">
    <source>
        <dbReference type="Proteomes" id="UP001060170"/>
    </source>
</evidence>
<comment type="caution">
    <text evidence="1">The sequence shown here is derived from an EMBL/GenBank/DDBJ whole genome shotgun (WGS) entry which is preliminary data.</text>
</comment>